<dbReference type="Proteomes" id="UP000595058">
    <property type="component" value="Chromosome"/>
</dbReference>
<evidence type="ECO:0000259" key="8">
    <source>
        <dbReference type="PROSITE" id="PS52029"/>
    </source>
</evidence>
<evidence type="ECO:0000256" key="1">
    <source>
        <dbReference type="ARBA" id="ARBA00004752"/>
    </source>
</evidence>
<keyword evidence="4 7" id="KW-0133">Cell shape</keyword>
<feature type="domain" description="L,D-TPase catalytic" evidence="8">
    <location>
        <begin position="332"/>
        <end position="503"/>
    </location>
</feature>
<keyword evidence="10" id="KW-1185">Reference proteome</keyword>
<keyword evidence="6 7" id="KW-0961">Cell wall biogenesis/degradation</keyword>
<comment type="pathway">
    <text evidence="1 7">Cell wall biogenesis; peptidoglycan biosynthesis.</text>
</comment>
<dbReference type="PROSITE" id="PS52029">
    <property type="entry name" value="LD_TPASE"/>
    <property type="match status" value="1"/>
</dbReference>
<reference evidence="9 10" key="1">
    <citation type="submission" date="2020-12" db="EMBL/GenBank/DDBJ databases">
        <title>FDA dAtabase for Regulatory Grade micrObial Sequences (FDA-ARGOS): Supporting development and validation of Infectious Disease Dx tests.</title>
        <authorList>
            <person name="Sproer C."/>
            <person name="Gronow S."/>
            <person name="Severitt S."/>
            <person name="Schroder I."/>
            <person name="Tallon L."/>
            <person name="Sadzewicz L."/>
            <person name="Zhao X."/>
            <person name="Boylan J."/>
            <person name="Ott S."/>
            <person name="Bowen H."/>
            <person name="Vavikolanu K."/>
            <person name="Mehta A."/>
            <person name="Aluvathingal J."/>
            <person name="Nadendla S."/>
            <person name="Lowell S."/>
            <person name="Myers T."/>
            <person name="Yan Y."/>
            <person name="Sichtig H."/>
        </authorList>
    </citation>
    <scope>NUCLEOTIDE SEQUENCE [LARGE SCALE GENOMIC DNA]</scope>
    <source>
        <strain evidence="9 10">FDAARGOS_877</strain>
    </source>
</reference>
<dbReference type="Pfam" id="PF03734">
    <property type="entry name" value="YkuD"/>
    <property type="match status" value="1"/>
</dbReference>
<dbReference type="SUPFAM" id="SSF141523">
    <property type="entry name" value="L,D-transpeptidase catalytic domain-like"/>
    <property type="match status" value="1"/>
</dbReference>
<dbReference type="InterPro" id="IPR052905">
    <property type="entry name" value="LD-transpeptidase_YkuD-like"/>
</dbReference>
<feature type="active site" description="Proton donor/acceptor" evidence="7">
    <location>
        <position position="460"/>
    </location>
</feature>
<sequence>MDRTAEQRSRRRGPTGRSLAATATAWSETLVKKCASRLTLWLCLAPWLAVAAPSAAAQTPVSAALQGLPHGCPTLPAELPDGALQRLRQFYQATGERPVWTSYPMLDELLRQLAMLADDGLDPAQYQPERVRHELQRSSTDPWARECADILASHAYLEALQHLSHGRLLQAKVEPLWRSPQLPERDDGERLLQIAVQGLADLPEAFDRARPELALYRDLRAAYADLGQRPLPAWRAVPTGPTLRPGMTDPRVPLLRELLLAGSATESALDRHYDGELVQAVKRFQTQHGLEDDGVVGSATLTELNVSPASRLDQLRINLERLRWVSRDLEAQSLLVDIAGARLIYFRDSCPFWQTRTQVGRQARQTPPLKSQITRLTLNPTWTVPPTILKQDKLPLIRQDPGYLARNQMRVLDTKGNSLDPQHVDWNNPRGILLRQDAGPANPLGQVAIRFDNPYSVYLHDTPSQPLFDRAARAFSSGCVRVESALQLVDLLLEDHERPVVATLLQSGKTHEYRLARPTPILMAYWTADTDADGHPRYRPDIYHRDAALLAALNAASNR</sequence>
<evidence type="ECO:0000256" key="6">
    <source>
        <dbReference type="ARBA" id="ARBA00023316"/>
    </source>
</evidence>
<dbReference type="InterPro" id="IPR045380">
    <property type="entry name" value="LD_TPept_scaffold_dom"/>
</dbReference>
<dbReference type="EMBL" id="CP065720">
    <property type="protein sequence ID" value="QPT19067.1"/>
    <property type="molecule type" value="Genomic_DNA"/>
</dbReference>
<dbReference type="Gene3D" id="1.10.101.10">
    <property type="entry name" value="PGBD-like superfamily/PGBD"/>
    <property type="match status" value="1"/>
</dbReference>
<evidence type="ECO:0000256" key="3">
    <source>
        <dbReference type="ARBA" id="ARBA00022679"/>
    </source>
</evidence>
<dbReference type="Pfam" id="PF01471">
    <property type="entry name" value="PG_binding_1"/>
    <property type="match status" value="1"/>
</dbReference>
<evidence type="ECO:0000256" key="2">
    <source>
        <dbReference type="ARBA" id="ARBA00005992"/>
    </source>
</evidence>
<protein>
    <submittedName>
        <fullName evidence="9">L,D-transpeptidase family protein</fullName>
    </submittedName>
</protein>
<name>A0ABX6XYD1_9GAMM</name>
<dbReference type="InterPro" id="IPR005490">
    <property type="entry name" value="LD_TPept_cat_dom"/>
</dbReference>
<evidence type="ECO:0000313" key="10">
    <source>
        <dbReference type="Proteomes" id="UP000595058"/>
    </source>
</evidence>
<evidence type="ECO:0000256" key="4">
    <source>
        <dbReference type="ARBA" id="ARBA00022960"/>
    </source>
</evidence>
<evidence type="ECO:0000313" key="9">
    <source>
        <dbReference type="EMBL" id="QPT19067.1"/>
    </source>
</evidence>
<keyword evidence="3" id="KW-0808">Transferase</keyword>
<evidence type="ECO:0000256" key="7">
    <source>
        <dbReference type="PROSITE-ProRule" id="PRU01373"/>
    </source>
</evidence>
<dbReference type="Pfam" id="PF20142">
    <property type="entry name" value="Scaffold"/>
    <property type="match status" value="1"/>
</dbReference>
<evidence type="ECO:0000256" key="5">
    <source>
        <dbReference type="ARBA" id="ARBA00022984"/>
    </source>
</evidence>
<dbReference type="InterPro" id="IPR036365">
    <property type="entry name" value="PGBD-like_sf"/>
</dbReference>
<dbReference type="InterPro" id="IPR036366">
    <property type="entry name" value="PGBDSf"/>
</dbReference>
<dbReference type="CDD" id="cd16913">
    <property type="entry name" value="YkuD_like"/>
    <property type="match status" value="1"/>
</dbReference>
<accession>A0ABX6XYD1</accession>
<dbReference type="PANTHER" id="PTHR41533:SF2">
    <property type="entry name" value="BLR7131 PROTEIN"/>
    <property type="match status" value="1"/>
</dbReference>
<organism evidence="9 10">
    <name type="scientific">Stutzerimonas frequens</name>
    <dbReference type="NCBI Taxonomy" id="2968969"/>
    <lineage>
        <taxon>Bacteria</taxon>
        <taxon>Pseudomonadati</taxon>
        <taxon>Pseudomonadota</taxon>
        <taxon>Gammaproteobacteria</taxon>
        <taxon>Pseudomonadales</taxon>
        <taxon>Pseudomonadaceae</taxon>
        <taxon>Stutzerimonas</taxon>
    </lineage>
</organism>
<dbReference type="InterPro" id="IPR038063">
    <property type="entry name" value="Transpep_catalytic_dom"/>
</dbReference>
<dbReference type="SUPFAM" id="SSF47090">
    <property type="entry name" value="PGBD-like"/>
    <property type="match status" value="1"/>
</dbReference>
<gene>
    <name evidence="9" type="ORF">I6G34_06830</name>
</gene>
<comment type="similarity">
    <text evidence="2">Belongs to the YkuD family.</text>
</comment>
<dbReference type="Gene3D" id="2.40.440.10">
    <property type="entry name" value="L,D-transpeptidase catalytic domain-like"/>
    <property type="match status" value="1"/>
</dbReference>
<dbReference type="PANTHER" id="PTHR41533">
    <property type="entry name" value="L,D-TRANSPEPTIDASE HI_1667-RELATED"/>
    <property type="match status" value="1"/>
</dbReference>
<feature type="active site" description="Nucleophile" evidence="7">
    <location>
        <position position="479"/>
    </location>
</feature>
<proteinExistence type="inferred from homology"/>
<keyword evidence="5 7" id="KW-0573">Peptidoglycan synthesis</keyword>
<dbReference type="InterPro" id="IPR002477">
    <property type="entry name" value="Peptidoglycan-bd-like"/>
</dbReference>